<accession>A0ABP9L0T7</accession>
<gene>
    <name evidence="5" type="ORF">GCM10023318_56840</name>
</gene>
<dbReference type="Pfam" id="PF00012">
    <property type="entry name" value="HSP70"/>
    <property type="match status" value="1"/>
</dbReference>
<feature type="compositionally biased region" description="Low complexity" evidence="4">
    <location>
        <begin position="415"/>
        <end position="450"/>
    </location>
</feature>
<keyword evidence="1" id="KW-0547">Nucleotide-binding</keyword>
<keyword evidence="3" id="KW-0143">Chaperone</keyword>
<keyword evidence="6" id="KW-1185">Reference proteome</keyword>
<organism evidence="5 6">
    <name type="scientific">Nocardia callitridis</name>
    <dbReference type="NCBI Taxonomy" id="648753"/>
    <lineage>
        <taxon>Bacteria</taxon>
        <taxon>Bacillati</taxon>
        <taxon>Actinomycetota</taxon>
        <taxon>Actinomycetes</taxon>
        <taxon>Mycobacteriales</taxon>
        <taxon>Nocardiaceae</taxon>
        <taxon>Nocardia</taxon>
    </lineage>
</organism>
<keyword evidence="2" id="KW-0067">ATP-binding</keyword>
<dbReference type="SUPFAM" id="SSF53067">
    <property type="entry name" value="Actin-like ATPase domain"/>
    <property type="match status" value="1"/>
</dbReference>
<dbReference type="Gene3D" id="3.90.640.10">
    <property type="entry name" value="Actin, Chain A, domain 4"/>
    <property type="match status" value="1"/>
</dbReference>
<sequence length="535" mass="55412">MRTSLGISAGTDVVCSARVTTAPNDAQSFDYRIVSADADHSDLGDLVASSIELMTTQLPSTLPSRDNGYTVGASFAGARPGAGRPTDPPRPTGVAVAYRGREQEQAIRSATAKQRELRLVPEGTAALTYLRYTGLLDRYETVAIIDLGASGLTVTVADRASDEILCSERTTAISGKVIDDLIYHHLVDQHFARRGSRPHRTTLTNRGRAAKEHLSVTNAVTIDHAAGHALKLTRTDLERLIEEPLREMVAFTGTVFEIGRRPDAVAVIGGGANIPAVLDTLVRNLDIPVCTVPDPDAVIAKGAALVADSMQPSTLSTAALGAEPANGTFTKVVGTLVGALVVVGLVIGYGVKTHAPAADDEVSPAGTTSGASQLPPLSSTTTSEVPPTWTGTITTEHTAPIQTTPWQQGGIADGPTTPTTTVPTNPEQPSSTDQPTPTSTTSTDPAASPTLRPDPNLPPIPFPELLGPLLGSTPSPTPSEDPAERDREQELTSSTTATPTTPGELAPKSDQSAAPTTTPTNAPGPDRPGTGSSGG</sequence>
<evidence type="ECO:0000256" key="2">
    <source>
        <dbReference type="ARBA" id="ARBA00022840"/>
    </source>
</evidence>
<evidence type="ECO:0000256" key="1">
    <source>
        <dbReference type="ARBA" id="ARBA00022741"/>
    </source>
</evidence>
<feature type="compositionally biased region" description="Low complexity" evidence="4">
    <location>
        <begin position="463"/>
        <end position="480"/>
    </location>
</feature>
<evidence type="ECO:0000313" key="6">
    <source>
        <dbReference type="Proteomes" id="UP001500603"/>
    </source>
</evidence>
<reference evidence="6" key="1">
    <citation type="journal article" date="2019" name="Int. J. Syst. Evol. Microbiol.">
        <title>The Global Catalogue of Microorganisms (GCM) 10K type strain sequencing project: providing services to taxonomists for standard genome sequencing and annotation.</title>
        <authorList>
            <consortium name="The Broad Institute Genomics Platform"/>
            <consortium name="The Broad Institute Genome Sequencing Center for Infectious Disease"/>
            <person name="Wu L."/>
            <person name="Ma J."/>
        </authorList>
    </citation>
    <scope>NUCLEOTIDE SEQUENCE [LARGE SCALE GENOMIC DNA]</scope>
    <source>
        <strain evidence="6">JCM 18298</strain>
    </source>
</reference>
<feature type="compositionally biased region" description="Low complexity" evidence="4">
    <location>
        <begin position="513"/>
        <end position="524"/>
    </location>
</feature>
<feature type="compositionally biased region" description="Low complexity" evidence="4">
    <location>
        <begin position="372"/>
        <end position="392"/>
    </location>
</feature>
<evidence type="ECO:0000256" key="4">
    <source>
        <dbReference type="SAM" id="MobiDB-lite"/>
    </source>
</evidence>
<feature type="compositionally biased region" description="Polar residues" evidence="4">
    <location>
        <begin position="393"/>
        <end position="407"/>
    </location>
</feature>
<dbReference type="EMBL" id="BAABJM010000008">
    <property type="protein sequence ID" value="GAA5067578.1"/>
    <property type="molecule type" value="Genomic_DNA"/>
</dbReference>
<evidence type="ECO:0000256" key="3">
    <source>
        <dbReference type="ARBA" id="ARBA00023186"/>
    </source>
</evidence>
<evidence type="ECO:0000313" key="5">
    <source>
        <dbReference type="EMBL" id="GAA5067578.1"/>
    </source>
</evidence>
<dbReference type="PANTHER" id="PTHR42749">
    <property type="entry name" value="CELL SHAPE-DETERMINING PROTEIN MREB"/>
    <property type="match status" value="1"/>
</dbReference>
<protein>
    <recommendedName>
        <fullName evidence="7">Hsp70 family protein</fullName>
    </recommendedName>
</protein>
<dbReference type="InterPro" id="IPR013126">
    <property type="entry name" value="Hsp_70_fam"/>
</dbReference>
<dbReference type="Proteomes" id="UP001500603">
    <property type="component" value="Unassembled WGS sequence"/>
</dbReference>
<feature type="region of interest" description="Disordered" evidence="4">
    <location>
        <begin position="356"/>
        <end position="535"/>
    </location>
</feature>
<dbReference type="PANTHER" id="PTHR42749:SF1">
    <property type="entry name" value="CELL SHAPE-DETERMINING PROTEIN MREB"/>
    <property type="match status" value="1"/>
</dbReference>
<comment type="caution">
    <text evidence="5">The sequence shown here is derived from an EMBL/GenBank/DDBJ whole genome shotgun (WGS) entry which is preliminary data.</text>
</comment>
<proteinExistence type="predicted"/>
<feature type="compositionally biased region" description="Low complexity" evidence="4">
    <location>
        <begin position="491"/>
        <end position="506"/>
    </location>
</feature>
<dbReference type="RefSeq" id="WP_345499341.1">
    <property type="nucleotide sequence ID" value="NZ_BAABJM010000008.1"/>
</dbReference>
<dbReference type="InterPro" id="IPR043129">
    <property type="entry name" value="ATPase_NBD"/>
</dbReference>
<name>A0ABP9L0T7_9NOCA</name>
<dbReference type="Gene3D" id="3.30.420.40">
    <property type="match status" value="2"/>
</dbReference>
<evidence type="ECO:0008006" key="7">
    <source>
        <dbReference type="Google" id="ProtNLM"/>
    </source>
</evidence>